<protein>
    <recommendedName>
        <fullName evidence="7">Pseudoazurin</fullName>
    </recommendedName>
</protein>
<evidence type="ECO:0000256" key="6">
    <source>
        <dbReference type="ARBA" id="ARBA00023008"/>
    </source>
</evidence>
<evidence type="ECO:0000313" key="11">
    <source>
        <dbReference type="EMBL" id="KRR02812.1"/>
    </source>
</evidence>
<evidence type="ECO:0000256" key="8">
    <source>
        <dbReference type="PIRSR" id="PIRSR602386-1"/>
    </source>
</evidence>
<keyword evidence="3 8" id="KW-0479">Metal-binding</keyword>
<dbReference type="STRING" id="280332.CQ12_07010"/>
<reference evidence="11 12" key="1">
    <citation type="submission" date="2014-03" db="EMBL/GenBank/DDBJ databases">
        <title>Bradyrhizobium valentinum sp. nov., isolated from effective nodules of Lupinus mariae-josephae, a lupine endemic of basic-lime soils in Eastern Spain.</title>
        <authorList>
            <person name="Duran D."/>
            <person name="Rey L."/>
            <person name="Navarro A."/>
            <person name="Busquets A."/>
            <person name="Imperial J."/>
            <person name="Ruiz-Argueso T."/>
        </authorList>
    </citation>
    <scope>NUCLEOTIDE SEQUENCE [LARGE SCALE GENOMIC DNA]</scope>
    <source>
        <strain evidence="11 12">PAC68</strain>
    </source>
</reference>
<evidence type="ECO:0000256" key="3">
    <source>
        <dbReference type="ARBA" id="ARBA00022723"/>
    </source>
</evidence>
<feature type="signal peptide" evidence="9">
    <location>
        <begin position="1"/>
        <end position="22"/>
    </location>
</feature>
<feature type="binding site" evidence="8">
    <location>
        <position position="63"/>
    </location>
    <ligand>
        <name>Cu cation</name>
        <dbReference type="ChEBI" id="CHEBI:23378"/>
    </ligand>
</feature>
<evidence type="ECO:0000256" key="9">
    <source>
        <dbReference type="SAM" id="SignalP"/>
    </source>
</evidence>
<dbReference type="InterPro" id="IPR012745">
    <property type="entry name" value="Pseudoazurin"/>
</dbReference>
<dbReference type="InterPro" id="IPR000923">
    <property type="entry name" value="BlueCu_1"/>
</dbReference>
<dbReference type="RefSeq" id="WP_057837939.1">
    <property type="nucleotide sequence ID" value="NZ_LLXZ01000152.1"/>
</dbReference>
<feature type="binding site" evidence="8">
    <location>
        <position position="109"/>
    </location>
    <ligand>
        <name>Cu cation</name>
        <dbReference type="ChEBI" id="CHEBI:23378"/>
    </ligand>
</feature>
<dbReference type="PRINTS" id="PR00155">
    <property type="entry name" value="AMICYANIN"/>
</dbReference>
<dbReference type="InterPro" id="IPR001235">
    <property type="entry name" value="Copper_blue_Plastocyanin"/>
</dbReference>
<feature type="domain" description="Blue (type 1) copper" evidence="10">
    <location>
        <begin position="30"/>
        <end position="115"/>
    </location>
</feature>
<comment type="caution">
    <text evidence="11">The sequence shown here is derived from an EMBL/GenBank/DDBJ whole genome shotgun (WGS) entry which is preliminary data.</text>
</comment>
<dbReference type="EMBL" id="LLXZ01000152">
    <property type="protein sequence ID" value="KRR02812.1"/>
    <property type="molecule type" value="Genomic_DNA"/>
</dbReference>
<dbReference type="InterPro" id="IPR008972">
    <property type="entry name" value="Cupredoxin"/>
</dbReference>
<keyword evidence="9" id="KW-0732">Signal</keyword>
<proteinExistence type="predicted"/>
<dbReference type="NCBIfam" id="TIGR02375">
    <property type="entry name" value="pseudoazurin"/>
    <property type="match status" value="1"/>
</dbReference>
<dbReference type="CDD" id="cd04218">
    <property type="entry name" value="Pseudoazurin"/>
    <property type="match status" value="1"/>
</dbReference>
<keyword evidence="2" id="KW-0813">Transport</keyword>
<organism evidence="11 12">
    <name type="scientific">Bradyrhizobium jicamae</name>
    <dbReference type="NCBI Taxonomy" id="280332"/>
    <lineage>
        <taxon>Bacteria</taxon>
        <taxon>Pseudomonadati</taxon>
        <taxon>Pseudomonadota</taxon>
        <taxon>Alphaproteobacteria</taxon>
        <taxon>Hyphomicrobiales</taxon>
        <taxon>Nitrobacteraceae</taxon>
        <taxon>Bradyrhizobium</taxon>
    </lineage>
</organism>
<dbReference type="Proteomes" id="UP000050863">
    <property type="component" value="Unassembled WGS sequence"/>
</dbReference>
<evidence type="ECO:0000256" key="2">
    <source>
        <dbReference type="ARBA" id="ARBA00022448"/>
    </source>
</evidence>
<comment type="cofactor">
    <cofactor evidence="8">
        <name>Cu cation</name>
        <dbReference type="ChEBI" id="CHEBI:23378"/>
    </cofactor>
    <text evidence="8">Binds 1 copper ion per subunit.</text>
</comment>
<dbReference type="PRINTS" id="PR00156">
    <property type="entry name" value="COPPERBLUE"/>
</dbReference>
<gene>
    <name evidence="11" type="ORF">CQ12_07010</name>
</gene>
<evidence type="ECO:0000313" key="12">
    <source>
        <dbReference type="Proteomes" id="UP000050863"/>
    </source>
</evidence>
<evidence type="ECO:0000256" key="4">
    <source>
        <dbReference type="ARBA" id="ARBA00022764"/>
    </source>
</evidence>
<dbReference type="Pfam" id="PF00127">
    <property type="entry name" value="Copper-bind"/>
    <property type="match status" value="1"/>
</dbReference>
<keyword evidence="6 8" id="KW-0186">Copper</keyword>
<dbReference type="Gene3D" id="2.60.40.420">
    <property type="entry name" value="Cupredoxins - blue copper proteins"/>
    <property type="match status" value="1"/>
</dbReference>
<evidence type="ECO:0000256" key="7">
    <source>
        <dbReference type="NCBIfam" id="TIGR02375"/>
    </source>
</evidence>
<evidence type="ECO:0000256" key="1">
    <source>
        <dbReference type="ARBA" id="ARBA00004418"/>
    </source>
</evidence>
<evidence type="ECO:0000256" key="5">
    <source>
        <dbReference type="ARBA" id="ARBA00022982"/>
    </source>
</evidence>
<comment type="subcellular location">
    <subcellularLocation>
        <location evidence="1">Periplasm</location>
    </subcellularLocation>
</comment>
<sequence>MRKIAMLAAAAAALVLTGGARAAEVEVKLLNKGSDGAVMVFEPAFVKIAPGDTVKFVSTDKGHNAESIKGMLPEGAALFVGKNNEDIAVKFEQEGVYGIKCLPHYGMGMVALVVVGKPGNVDQAKAVPQVGKAKQVFAKLFDTLEASKTASR</sequence>
<feature type="binding site" evidence="8">
    <location>
        <position position="104"/>
    </location>
    <ligand>
        <name>Cu cation</name>
        <dbReference type="ChEBI" id="CHEBI:23378"/>
    </ligand>
</feature>
<keyword evidence="12" id="KW-1185">Reference proteome</keyword>
<keyword evidence="5" id="KW-0249">Electron transport</keyword>
<keyword evidence="4" id="KW-0574">Periplasm</keyword>
<dbReference type="GO" id="GO:0042597">
    <property type="term" value="C:periplasmic space"/>
    <property type="evidence" value="ECO:0007669"/>
    <property type="project" value="UniProtKB-SubCell"/>
</dbReference>
<dbReference type="InterPro" id="IPR002386">
    <property type="entry name" value="Amicyanin/Pseudoazurin"/>
</dbReference>
<evidence type="ECO:0000259" key="10">
    <source>
        <dbReference type="Pfam" id="PF00127"/>
    </source>
</evidence>
<feature type="binding site" evidence="8">
    <location>
        <position position="101"/>
    </location>
    <ligand>
        <name>Cu cation</name>
        <dbReference type="ChEBI" id="CHEBI:23378"/>
    </ligand>
</feature>
<accession>A0A0R3L4B0</accession>
<dbReference type="AlphaFoldDB" id="A0A0R3L4B0"/>
<dbReference type="GO" id="GO:0009055">
    <property type="term" value="F:electron transfer activity"/>
    <property type="evidence" value="ECO:0007669"/>
    <property type="project" value="InterPro"/>
</dbReference>
<dbReference type="GO" id="GO:0005507">
    <property type="term" value="F:copper ion binding"/>
    <property type="evidence" value="ECO:0007669"/>
    <property type="project" value="UniProtKB-UniRule"/>
</dbReference>
<feature type="chain" id="PRO_5006442662" description="Pseudoazurin" evidence="9">
    <location>
        <begin position="23"/>
        <end position="152"/>
    </location>
</feature>
<name>A0A0R3L4B0_9BRAD</name>
<dbReference type="OrthoDB" id="7510199at2"/>
<dbReference type="SUPFAM" id="SSF49503">
    <property type="entry name" value="Cupredoxins"/>
    <property type="match status" value="1"/>
</dbReference>